<dbReference type="InterPro" id="IPR030395">
    <property type="entry name" value="GP_PDE_dom"/>
</dbReference>
<evidence type="ECO:0000313" key="3">
    <source>
        <dbReference type="Proteomes" id="UP000548867"/>
    </source>
</evidence>
<reference evidence="2 3" key="1">
    <citation type="submission" date="2020-08" db="EMBL/GenBank/DDBJ databases">
        <title>Genomic Encyclopedia of Type Strains, Phase IV (KMG-IV): sequencing the most valuable type-strain genomes for metagenomic binning, comparative biology and taxonomic classification.</title>
        <authorList>
            <person name="Goeker M."/>
        </authorList>
    </citation>
    <scope>NUCLEOTIDE SEQUENCE [LARGE SCALE GENOMIC DNA]</scope>
    <source>
        <strain evidence="2 3">DSM 27057</strain>
    </source>
</reference>
<evidence type="ECO:0000313" key="2">
    <source>
        <dbReference type="EMBL" id="MBB3956382.1"/>
    </source>
</evidence>
<dbReference type="AlphaFoldDB" id="A0A7W6G8U5"/>
<dbReference type="GO" id="GO:0008081">
    <property type="term" value="F:phosphoric diester hydrolase activity"/>
    <property type="evidence" value="ECO:0007669"/>
    <property type="project" value="InterPro"/>
</dbReference>
<name>A0A7W6G8U5_9SPHN</name>
<dbReference type="InterPro" id="IPR017946">
    <property type="entry name" value="PLC-like_Pdiesterase_TIM-brl"/>
</dbReference>
<protein>
    <submittedName>
        <fullName evidence="2">Glycerophosphoryl diester phosphodiesterase</fullName>
    </submittedName>
</protein>
<dbReference type="Pfam" id="PF03009">
    <property type="entry name" value="GDPD"/>
    <property type="match status" value="1"/>
</dbReference>
<comment type="caution">
    <text evidence="2">The sequence shown here is derived from an EMBL/GenBank/DDBJ whole genome shotgun (WGS) entry which is preliminary data.</text>
</comment>
<keyword evidence="3" id="KW-1185">Reference proteome</keyword>
<evidence type="ECO:0000259" key="1">
    <source>
        <dbReference type="PROSITE" id="PS51704"/>
    </source>
</evidence>
<dbReference type="Proteomes" id="UP000548867">
    <property type="component" value="Unassembled WGS sequence"/>
</dbReference>
<dbReference type="RefSeq" id="WP_183627266.1">
    <property type="nucleotide sequence ID" value="NZ_JACIDX010000013.1"/>
</dbReference>
<sequence length="248" mass="27541">MTERVDWLRGAVIAHRGLHDMARSGEQWIGHWAENTLSAFTCAIAAGYGIECDVRLAGDDTVVVFHDAVLDRLTHARGPVKDHGMEVLSRLPIAGTRDVIPTLVQMLDLVAGRVPLLIEIKLEKREDPAPLCEGVARLLADYVGPVAIMSFDSRAPRWFAQNAPDVVRGMVLEARDMSGWRAKWLMPRRFSAAEIEFLAVDIRGLPDDTVAHWRETWPIATWTVRRAIQRDVALDHADALIAEGDGLA</sequence>
<feature type="domain" description="GP-PDE" evidence="1">
    <location>
        <begin position="10"/>
        <end position="248"/>
    </location>
</feature>
<dbReference type="Gene3D" id="3.20.20.190">
    <property type="entry name" value="Phosphatidylinositol (PI) phosphodiesterase"/>
    <property type="match status" value="1"/>
</dbReference>
<dbReference type="PANTHER" id="PTHR46211">
    <property type="entry name" value="GLYCEROPHOSPHORYL DIESTER PHOSPHODIESTERASE"/>
    <property type="match status" value="1"/>
</dbReference>
<dbReference type="EMBL" id="JACIDX010000013">
    <property type="protein sequence ID" value="MBB3956382.1"/>
    <property type="molecule type" value="Genomic_DNA"/>
</dbReference>
<dbReference type="PANTHER" id="PTHR46211:SF1">
    <property type="entry name" value="GLYCEROPHOSPHODIESTER PHOSPHODIESTERASE, CYTOPLASMIC"/>
    <property type="match status" value="1"/>
</dbReference>
<dbReference type="PROSITE" id="PS51704">
    <property type="entry name" value="GP_PDE"/>
    <property type="match status" value="1"/>
</dbReference>
<dbReference type="GO" id="GO:0006629">
    <property type="term" value="P:lipid metabolic process"/>
    <property type="evidence" value="ECO:0007669"/>
    <property type="project" value="InterPro"/>
</dbReference>
<gene>
    <name evidence="2" type="ORF">GGR38_003345</name>
</gene>
<accession>A0A7W6G8U5</accession>
<proteinExistence type="predicted"/>
<dbReference type="SUPFAM" id="SSF51695">
    <property type="entry name" value="PLC-like phosphodiesterases"/>
    <property type="match status" value="1"/>
</dbReference>
<organism evidence="2 3">
    <name type="scientific">Novosphingobium sediminicola</name>
    <dbReference type="NCBI Taxonomy" id="563162"/>
    <lineage>
        <taxon>Bacteria</taxon>
        <taxon>Pseudomonadati</taxon>
        <taxon>Pseudomonadota</taxon>
        <taxon>Alphaproteobacteria</taxon>
        <taxon>Sphingomonadales</taxon>
        <taxon>Sphingomonadaceae</taxon>
        <taxon>Novosphingobium</taxon>
    </lineage>
</organism>